<dbReference type="Proteomes" id="UP000504615">
    <property type="component" value="Unplaced"/>
</dbReference>
<dbReference type="PANTHER" id="PTHR43690:SF18">
    <property type="entry name" value="INSULIN-DEGRADING ENZYME-RELATED"/>
    <property type="match status" value="1"/>
</dbReference>
<dbReference type="InterPro" id="IPR007863">
    <property type="entry name" value="Peptidase_M16_C"/>
</dbReference>
<dbReference type="GO" id="GO:0046872">
    <property type="term" value="F:metal ion binding"/>
    <property type="evidence" value="ECO:0007669"/>
    <property type="project" value="UniProtKB-KW"/>
</dbReference>
<keyword evidence="2" id="KW-0645">Protease</keyword>
<dbReference type="GO" id="GO:0006508">
    <property type="term" value="P:proteolysis"/>
    <property type="evidence" value="ECO:0007669"/>
    <property type="project" value="UniProtKB-KW"/>
</dbReference>
<gene>
    <name evidence="10" type="primary">LOC105423617</name>
</gene>
<dbReference type="KEGG" id="pbar:105423617"/>
<keyword evidence="3" id="KW-0479">Metal-binding</keyword>
<dbReference type="Pfam" id="PF05193">
    <property type="entry name" value="Peptidase_M16_C"/>
    <property type="match status" value="1"/>
</dbReference>
<dbReference type="SUPFAM" id="SSF63411">
    <property type="entry name" value="LuxS/MPP-like metallohydrolase"/>
    <property type="match status" value="1"/>
</dbReference>
<evidence type="ECO:0000256" key="3">
    <source>
        <dbReference type="ARBA" id="ARBA00022723"/>
    </source>
</evidence>
<accession>A0A6I9WJ16</accession>
<dbReference type="GO" id="GO:0008237">
    <property type="term" value="F:metallopeptidase activity"/>
    <property type="evidence" value="ECO:0007669"/>
    <property type="project" value="UniProtKB-KW"/>
</dbReference>
<dbReference type="Pfam" id="PF00675">
    <property type="entry name" value="Peptidase_M16"/>
    <property type="match status" value="1"/>
</dbReference>
<keyword evidence="9" id="KW-1185">Reference proteome</keyword>
<feature type="domain" description="Peptidase M16 N-terminal" evidence="7">
    <location>
        <begin position="1"/>
        <end position="100"/>
    </location>
</feature>
<evidence type="ECO:0000259" key="8">
    <source>
        <dbReference type="Pfam" id="PF05193"/>
    </source>
</evidence>
<dbReference type="InterPro" id="IPR011249">
    <property type="entry name" value="Metalloenz_LuxS/M16"/>
</dbReference>
<feature type="domain" description="Peptidase M16 C-terminal" evidence="8">
    <location>
        <begin position="131"/>
        <end position="180"/>
    </location>
</feature>
<evidence type="ECO:0000259" key="7">
    <source>
        <dbReference type="Pfam" id="PF00675"/>
    </source>
</evidence>
<dbReference type="InterPro" id="IPR050626">
    <property type="entry name" value="Peptidase_M16"/>
</dbReference>
<evidence type="ECO:0000256" key="6">
    <source>
        <dbReference type="ARBA" id="ARBA00023049"/>
    </source>
</evidence>
<dbReference type="Gene3D" id="3.30.830.10">
    <property type="entry name" value="Metalloenzyme, LuxS/M16 peptidase-like"/>
    <property type="match status" value="1"/>
</dbReference>
<dbReference type="AlphaFoldDB" id="A0A6I9WJ16"/>
<keyword evidence="6" id="KW-0482">Metalloprotease</keyword>
<evidence type="ECO:0000256" key="4">
    <source>
        <dbReference type="ARBA" id="ARBA00022801"/>
    </source>
</evidence>
<reference evidence="10" key="1">
    <citation type="submission" date="2025-08" db="UniProtKB">
        <authorList>
            <consortium name="RefSeq"/>
        </authorList>
    </citation>
    <scope>IDENTIFICATION</scope>
</reference>
<dbReference type="RefSeq" id="XP_011631723.2">
    <property type="nucleotide sequence ID" value="XM_011633421.2"/>
</dbReference>
<proteinExistence type="inferred from homology"/>
<evidence type="ECO:0000313" key="9">
    <source>
        <dbReference type="Proteomes" id="UP000504615"/>
    </source>
</evidence>
<keyword evidence="5" id="KW-0862">Zinc</keyword>
<dbReference type="GeneID" id="105423617"/>
<name>A0A6I9WJ16_9HYME</name>
<evidence type="ECO:0000256" key="1">
    <source>
        <dbReference type="ARBA" id="ARBA00007261"/>
    </source>
</evidence>
<dbReference type="InterPro" id="IPR011765">
    <property type="entry name" value="Pept_M16_N"/>
</dbReference>
<evidence type="ECO:0000256" key="5">
    <source>
        <dbReference type="ARBA" id="ARBA00022833"/>
    </source>
</evidence>
<organism evidence="9 10">
    <name type="scientific">Pogonomyrmex barbatus</name>
    <name type="common">red harvester ant</name>
    <dbReference type="NCBI Taxonomy" id="144034"/>
    <lineage>
        <taxon>Eukaryota</taxon>
        <taxon>Metazoa</taxon>
        <taxon>Ecdysozoa</taxon>
        <taxon>Arthropoda</taxon>
        <taxon>Hexapoda</taxon>
        <taxon>Insecta</taxon>
        <taxon>Pterygota</taxon>
        <taxon>Neoptera</taxon>
        <taxon>Endopterygota</taxon>
        <taxon>Hymenoptera</taxon>
        <taxon>Apocrita</taxon>
        <taxon>Aculeata</taxon>
        <taxon>Formicoidea</taxon>
        <taxon>Formicidae</taxon>
        <taxon>Myrmicinae</taxon>
        <taxon>Pogonomyrmex</taxon>
    </lineage>
</organism>
<comment type="similarity">
    <text evidence="1">Belongs to the peptidase M16 family.</text>
</comment>
<sequence length="212" mass="24746">MAHFLEHMVFMGSEKYPQENDFDAYISKRGGFTNASTDCEHTTFYFDIQEKHLLSTLDRFAQFFIKPLMKKEAITREREAIESEFQLALPNDENRKEQLFSSFAQTGHPASKFVWGNLVTLRDNVHDDKLYEELHKFRERHYSAHRMRLAVQARLPLDTLEKYVTMCFADVPNNGLPPSNFIEFKGGVSFDTPAFRKIYKVKPFKDVSQVCA</sequence>
<keyword evidence="4" id="KW-0378">Hydrolase</keyword>
<evidence type="ECO:0000313" key="10">
    <source>
        <dbReference type="RefSeq" id="XP_011631723.2"/>
    </source>
</evidence>
<dbReference type="PANTHER" id="PTHR43690">
    <property type="entry name" value="NARDILYSIN"/>
    <property type="match status" value="1"/>
</dbReference>
<dbReference type="OrthoDB" id="7696897at2759"/>
<protein>
    <submittedName>
        <fullName evidence="10">Nardilysin-like</fullName>
    </submittedName>
</protein>
<evidence type="ECO:0000256" key="2">
    <source>
        <dbReference type="ARBA" id="ARBA00022670"/>
    </source>
</evidence>